<dbReference type="GO" id="GO:0016491">
    <property type="term" value="F:oxidoreductase activity"/>
    <property type="evidence" value="ECO:0007669"/>
    <property type="project" value="UniProtKB-KW"/>
</dbReference>
<dbReference type="Proteomes" id="UP000192796">
    <property type="component" value="Unassembled WGS sequence"/>
</dbReference>
<name>A0A1V9FIY2_9BACT</name>
<dbReference type="PANTHER" id="PTHR42802:SF1">
    <property type="entry name" value="L-ORNITHINE N(5)-MONOOXYGENASE"/>
    <property type="match status" value="1"/>
</dbReference>
<evidence type="ECO:0000313" key="9">
    <source>
        <dbReference type="Proteomes" id="UP000192796"/>
    </source>
</evidence>
<dbReference type="AlphaFoldDB" id="A0A1V9FIY2"/>
<comment type="similarity">
    <text evidence="3">Belongs to the lysine N(6)-hydroxylase/L-ornithine N(5)-oxygenase family.</text>
</comment>
<accession>A0A1V9FIY2</accession>
<dbReference type="OrthoDB" id="7527071at2"/>
<protein>
    <submittedName>
        <fullName evidence="8">Alcaligin biosynthesis protein</fullName>
    </submittedName>
</protein>
<evidence type="ECO:0000256" key="5">
    <source>
        <dbReference type="ARBA" id="ARBA00022827"/>
    </source>
</evidence>
<keyword evidence="6" id="KW-0521">NADP</keyword>
<keyword evidence="9" id="KW-1185">Reference proteome</keyword>
<dbReference type="SUPFAM" id="SSF51905">
    <property type="entry name" value="FAD/NAD(P)-binding domain"/>
    <property type="match status" value="1"/>
</dbReference>
<sequence>MNAQQTYSLIGIGIGPFNLGLAALIEPVANTNSLFFDQSESFDWHPGLLLPNATLQVPFMADLVTLADPTNKYSFLNYCKQTGRIYPFYIRENFNILRKEYNCYCQWVATQLSNCRFGYEVTGIAYNNNLYEVTVRRTKTGKTETYYAERLALGTGTQPYIPAFIDRNQLPGVIHTSQYLLHKNQLLNSGSVALIGSGQSAAEIFQDLLPATQQGLQLNWFTRSPRFYPMEYSKLTLELTSPEYVDYFYNLSEERRKKLLSKQNALYKGINYDLINDIFDQLYEMSVDAISLPVNIRSNMRLENISPTNTAGLYELSFTETEQQEAYQCAANYVVLATGYKYKEPAFLQGIAARINRQPDGLYEVQRDYTIDVNGEEIFVQNAELHTHGFVTPDLGMGAYRNAHIINKVTGREVYPIEKRIAFQTFGTEKADPSTTLRATVPAYSNTIQA</sequence>
<evidence type="ECO:0000313" key="8">
    <source>
        <dbReference type="EMBL" id="OQP58241.1"/>
    </source>
</evidence>
<dbReference type="PANTHER" id="PTHR42802">
    <property type="entry name" value="MONOOXYGENASE"/>
    <property type="match status" value="1"/>
</dbReference>
<dbReference type="InterPro" id="IPR025700">
    <property type="entry name" value="Lys/Orn_oxygenase"/>
</dbReference>
<gene>
    <name evidence="8" type="ORF">A3860_07925</name>
</gene>
<organism evidence="8 9">
    <name type="scientific">Niastella vici</name>
    <dbReference type="NCBI Taxonomy" id="1703345"/>
    <lineage>
        <taxon>Bacteria</taxon>
        <taxon>Pseudomonadati</taxon>
        <taxon>Bacteroidota</taxon>
        <taxon>Chitinophagia</taxon>
        <taxon>Chitinophagales</taxon>
        <taxon>Chitinophagaceae</taxon>
        <taxon>Niastella</taxon>
    </lineage>
</organism>
<evidence type="ECO:0000256" key="2">
    <source>
        <dbReference type="ARBA" id="ARBA00004924"/>
    </source>
</evidence>
<comment type="caution">
    <text evidence="8">The sequence shown here is derived from an EMBL/GenBank/DDBJ whole genome shotgun (WGS) entry which is preliminary data.</text>
</comment>
<evidence type="ECO:0000256" key="7">
    <source>
        <dbReference type="ARBA" id="ARBA00023002"/>
    </source>
</evidence>
<dbReference type="RefSeq" id="WP_081155392.1">
    <property type="nucleotide sequence ID" value="NZ_LVYD01000102.1"/>
</dbReference>
<dbReference type="Pfam" id="PF13434">
    <property type="entry name" value="Lys_Orn_oxgnase"/>
    <property type="match status" value="1"/>
</dbReference>
<evidence type="ECO:0000256" key="3">
    <source>
        <dbReference type="ARBA" id="ARBA00007588"/>
    </source>
</evidence>
<keyword evidence="7" id="KW-0560">Oxidoreductase</keyword>
<comment type="pathway">
    <text evidence="2">Siderophore biosynthesis.</text>
</comment>
<evidence type="ECO:0000256" key="1">
    <source>
        <dbReference type="ARBA" id="ARBA00001974"/>
    </source>
</evidence>
<keyword evidence="5" id="KW-0274">FAD</keyword>
<keyword evidence="4" id="KW-0285">Flavoprotein</keyword>
<dbReference type="EMBL" id="LVYD01000102">
    <property type="protein sequence ID" value="OQP58241.1"/>
    <property type="molecule type" value="Genomic_DNA"/>
</dbReference>
<dbReference type="InterPro" id="IPR036188">
    <property type="entry name" value="FAD/NAD-bd_sf"/>
</dbReference>
<reference evidence="8 9" key="1">
    <citation type="submission" date="2016-03" db="EMBL/GenBank/DDBJ databases">
        <title>Niastella vici sp. nov., isolated from farmland soil.</title>
        <authorList>
            <person name="Chen L."/>
            <person name="Wang D."/>
            <person name="Yang S."/>
            <person name="Wang G."/>
        </authorList>
    </citation>
    <scope>NUCLEOTIDE SEQUENCE [LARGE SCALE GENOMIC DNA]</scope>
    <source>
        <strain evidence="8 9">DJ57</strain>
    </source>
</reference>
<evidence type="ECO:0000256" key="6">
    <source>
        <dbReference type="ARBA" id="ARBA00022857"/>
    </source>
</evidence>
<proteinExistence type="inferred from homology"/>
<comment type="cofactor">
    <cofactor evidence="1">
        <name>FAD</name>
        <dbReference type="ChEBI" id="CHEBI:57692"/>
    </cofactor>
</comment>
<evidence type="ECO:0000256" key="4">
    <source>
        <dbReference type="ARBA" id="ARBA00022630"/>
    </source>
</evidence>
<dbReference type="STRING" id="1703345.A3860_07925"/>
<dbReference type="Gene3D" id="3.50.50.60">
    <property type="entry name" value="FAD/NAD(P)-binding domain"/>
    <property type="match status" value="1"/>
</dbReference>